<feature type="compositionally biased region" description="Polar residues" evidence="2">
    <location>
        <begin position="162"/>
        <end position="176"/>
    </location>
</feature>
<dbReference type="GO" id="GO:0052572">
    <property type="term" value="P:response to host immune response"/>
    <property type="evidence" value="ECO:0007669"/>
    <property type="project" value="TreeGrafter"/>
</dbReference>
<keyword evidence="6" id="KW-1185">Reference proteome</keyword>
<dbReference type="Gene3D" id="1.20.1260.20">
    <property type="entry name" value="PPE superfamily"/>
    <property type="match status" value="1"/>
</dbReference>
<evidence type="ECO:0000256" key="1">
    <source>
        <dbReference type="ARBA" id="ARBA00010652"/>
    </source>
</evidence>
<protein>
    <submittedName>
        <fullName evidence="5">Putative PPE family protein PPE32</fullName>
    </submittedName>
</protein>
<evidence type="ECO:0000313" key="6">
    <source>
        <dbReference type="Proteomes" id="UP000217736"/>
    </source>
</evidence>
<dbReference type="PANTHER" id="PTHR46766">
    <property type="entry name" value="GLUTAMINE-RICH PROTEIN 2"/>
    <property type="match status" value="1"/>
</dbReference>
<evidence type="ECO:0000259" key="4">
    <source>
        <dbReference type="Pfam" id="PF12484"/>
    </source>
</evidence>
<evidence type="ECO:0000259" key="3">
    <source>
        <dbReference type="Pfam" id="PF00823"/>
    </source>
</evidence>
<dbReference type="PANTHER" id="PTHR46766:SF1">
    <property type="entry name" value="GLUTAMINE-RICH PROTEIN 2"/>
    <property type="match status" value="1"/>
</dbReference>
<dbReference type="InterPro" id="IPR000030">
    <property type="entry name" value="PPE_dom"/>
</dbReference>
<feature type="region of interest" description="Disordered" evidence="2">
    <location>
        <begin position="161"/>
        <end position="191"/>
    </location>
</feature>
<dbReference type="RefSeq" id="WP_096437706.1">
    <property type="nucleotide sequence ID" value="NZ_AP018164.1"/>
</dbReference>
<accession>A0A1Z4EE46</accession>
<evidence type="ECO:0000256" key="2">
    <source>
        <dbReference type="SAM" id="MobiDB-lite"/>
    </source>
</evidence>
<dbReference type="EMBL" id="AP018164">
    <property type="protein sequence ID" value="BAX91241.1"/>
    <property type="molecule type" value="Genomic_DNA"/>
</dbReference>
<dbReference type="AlphaFoldDB" id="A0A1Z4EE46"/>
<dbReference type="SUPFAM" id="SSF140459">
    <property type="entry name" value="PE/PPE dimer-like"/>
    <property type="match status" value="1"/>
</dbReference>
<sequence length="463" mass="46989">MDFTTLPPEINSGRMYAGPGSGPLLAAAAAWEALASELDSAANSYQSVISALTAGQWLGPSSMKMAATAASYVQWMRDTAAQAEQTASQAKAAAGAYQTAFAATVPPQEVAANRSLLMSLVATNVFGQNTSAIATAEAQYAEMWAMDAVAMSGYSSSSSAATTLTPFTPPRQQTNPAGPADQSAAVGEATRTSAGNAQSILTSTQQAFSAVPNALAAPTSSMSSLDIAADLISIFLDLPADIGELTVDAPLSILGLVSLPLDIGSYNSGLHTDDIVSGWNGEEAWPNSGPAPVKEFPAPLTNRPLGTMPVPRISAGLGEANPVGMLSVPATWTVATPAVRPIAVTLPALPANAGVQAGPAPQTGLGGTLSQMALGGMAGRAMAGTMSIRGMRGGSVPNGARLAARAAAGDSPAVDGTNETTQPEARTVVTGVAAELREFAKLRDEGIVTDEEYAEQKSRLLGR</sequence>
<dbReference type="Pfam" id="PF12484">
    <property type="entry name" value="PPE-SVP"/>
    <property type="match status" value="1"/>
</dbReference>
<gene>
    <name evidence="5" type="primary">PPE32_3</name>
    <name evidence="5" type="ORF">MSG_01082</name>
</gene>
<dbReference type="FunFam" id="1.20.1260.20:FF:000001">
    <property type="entry name" value="PPE family protein PPE41"/>
    <property type="match status" value="1"/>
</dbReference>
<dbReference type="InterPro" id="IPR022171">
    <property type="entry name" value="PPE_C"/>
</dbReference>
<reference evidence="6" key="1">
    <citation type="submission" date="2017-06" db="EMBL/GenBank/DDBJ databases">
        <title>Complete Genome Sequence of Mycobacterium shigaense.</title>
        <authorList>
            <person name="Fukano H."/>
            <person name="Yoshida M."/>
            <person name="Kazumi Y."/>
            <person name="Ogura Y."/>
            <person name="Mitarai S."/>
            <person name="Hayashi T."/>
            <person name="Hoshino Y."/>
        </authorList>
    </citation>
    <scope>NUCLEOTIDE SEQUENCE [LARGE SCALE GENOMIC DNA]</scope>
    <source>
        <strain evidence="6">UN-152</strain>
    </source>
</reference>
<dbReference type="OrthoDB" id="4760887at2"/>
<evidence type="ECO:0000313" key="5">
    <source>
        <dbReference type="EMBL" id="BAX91241.1"/>
    </source>
</evidence>
<proteinExistence type="inferred from homology"/>
<feature type="domain" description="PPE family C-terminal" evidence="4">
    <location>
        <begin position="314"/>
        <end position="392"/>
    </location>
</feature>
<dbReference type="InterPro" id="IPR038332">
    <property type="entry name" value="PPE_sf"/>
</dbReference>
<name>A0A1Z4EE46_9MYCO</name>
<organism evidence="5 6">
    <name type="scientific">Mycobacterium shigaense</name>
    <dbReference type="NCBI Taxonomy" id="722731"/>
    <lineage>
        <taxon>Bacteria</taxon>
        <taxon>Bacillati</taxon>
        <taxon>Actinomycetota</taxon>
        <taxon>Actinomycetes</taxon>
        <taxon>Mycobacteriales</taxon>
        <taxon>Mycobacteriaceae</taxon>
        <taxon>Mycobacterium</taxon>
        <taxon>Mycobacterium simiae complex</taxon>
    </lineage>
</organism>
<comment type="similarity">
    <text evidence="1">Belongs to the mycobacterial PPE family.</text>
</comment>
<feature type="domain" description="PPE" evidence="3">
    <location>
        <begin position="2"/>
        <end position="164"/>
    </location>
</feature>
<dbReference type="KEGG" id="mshg:MSG_01082"/>
<dbReference type="Proteomes" id="UP000217736">
    <property type="component" value="Chromosome"/>
</dbReference>
<dbReference type="Pfam" id="PF00823">
    <property type="entry name" value="PPE"/>
    <property type="match status" value="1"/>
</dbReference>